<dbReference type="CDD" id="cd01392">
    <property type="entry name" value="HTH_LacI"/>
    <property type="match status" value="1"/>
</dbReference>
<dbReference type="InterPro" id="IPR028082">
    <property type="entry name" value="Peripla_BP_I"/>
</dbReference>
<keyword evidence="3" id="KW-0238">DNA-binding</keyword>
<name>A0A916QBC7_9BACL</name>
<gene>
    <name evidence="6" type="ORF">PRECH8_09120</name>
</gene>
<organism evidence="6 7">
    <name type="scientific">Insulibacter thermoxylanivorax</name>
    <dbReference type="NCBI Taxonomy" id="2749268"/>
    <lineage>
        <taxon>Bacteria</taxon>
        <taxon>Bacillati</taxon>
        <taxon>Bacillota</taxon>
        <taxon>Bacilli</taxon>
        <taxon>Bacillales</taxon>
        <taxon>Paenibacillaceae</taxon>
        <taxon>Insulibacter</taxon>
    </lineage>
</organism>
<dbReference type="SMART" id="SM00354">
    <property type="entry name" value="HTH_LACI"/>
    <property type="match status" value="1"/>
</dbReference>
<dbReference type="PANTHER" id="PTHR30146">
    <property type="entry name" value="LACI-RELATED TRANSCRIPTIONAL REPRESSOR"/>
    <property type="match status" value="1"/>
</dbReference>
<evidence type="ECO:0000313" key="7">
    <source>
        <dbReference type="Proteomes" id="UP000654993"/>
    </source>
</evidence>
<reference evidence="6" key="2">
    <citation type="journal article" date="2021" name="Data Brief">
        <title>Draft genome sequence data of the facultative, thermophilic, xylanolytic bacterium Paenibacillus sp. strain DA-C8.</title>
        <authorList>
            <person name="Chhe C."/>
            <person name="Uke A."/>
            <person name="Baramee S."/>
            <person name="Ungkulpasvich U."/>
            <person name="Tachaapaikoon C."/>
            <person name="Pason P."/>
            <person name="Waeonukul R."/>
            <person name="Ratanakhanokchai K."/>
            <person name="Kosugi A."/>
        </authorList>
    </citation>
    <scope>NUCLEOTIDE SEQUENCE</scope>
    <source>
        <strain evidence="6">DA-C8</strain>
    </source>
</reference>
<dbReference type="InterPro" id="IPR000843">
    <property type="entry name" value="HTH_LacI"/>
</dbReference>
<dbReference type="InterPro" id="IPR046335">
    <property type="entry name" value="LacI/GalR-like_sensor"/>
</dbReference>
<dbReference type="PANTHER" id="PTHR30146:SF148">
    <property type="entry name" value="HTH-TYPE TRANSCRIPTIONAL REPRESSOR PURR-RELATED"/>
    <property type="match status" value="1"/>
</dbReference>
<dbReference type="Pfam" id="PF13377">
    <property type="entry name" value="Peripla_BP_3"/>
    <property type="match status" value="1"/>
</dbReference>
<dbReference type="GO" id="GO:0000976">
    <property type="term" value="F:transcription cis-regulatory region binding"/>
    <property type="evidence" value="ECO:0007669"/>
    <property type="project" value="TreeGrafter"/>
</dbReference>
<feature type="domain" description="HTH lacI-type" evidence="5">
    <location>
        <begin position="1"/>
        <end position="53"/>
    </location>
</feature>
<reference evidence="6" key="1">
    <citation type="submission" date="2020-08" db="EMBL/GenBank/DDBJ databases">
        <authorList>
            <person name="Uke A."/>
            <person name="Chhe C."/>
            <person name="Baramee S."/>
            <person name="Kosugi A."/>
        </authorList>
    </citation>
    <scope>NUCLEOTIDE SEQUENCE</scope>
    <source>
        <strain evidence="6">DA-C8</strain>
    </source>
</reference>
<evidence type="ECO:0000256" key="4">
    <source>
        <dbReference type="ARBA" id="ARBA00023163"/>
    </source>
</evidence>
<evidence type="ECO:0000256" key="1">
    <source>
        <dbReference type="ARBA" id="ARBA00022491"/>
    </source>
</evidence>
<dbReference type="CDD" id="cd19974">
    <property type="entry name" value="PBP1_LacI-like"/>
    <property type="match status" value="1"/>
</dbReference>
<dbReference type="Pfam" id="PF00356">
    <property type="entry name" value="LacI"/>
    <property type="match status" value="1"/>
</dbReference>
<dbReference type="AlphaFoldDB" id="A0A916QBC7"/>
<keyword evidence="7" id="KW-1185">Reference proteome</keyword>
<dbReference type="Gene3D" id="1.10.260.40">
    <property type="entry name" value="lambda repressor-like DNA-binding domains"/>
    <property type="match status" value="1"/>
</dbReference>
<dbReference type="GO" id="GO:0003700">
    <property type="term" value="F:DNA-binding transcription factor activity"/>
    <property type="evidence" value="ECO:0007669"/>
    <property type="project" value="TreeGrafter"/>
</dbReference>
<sequence length="335" mass="38284">MQDIADRLNISKNSVSQALSGKSGVSEETRRKVIQTAEEMGYRYTQRRPSRSKTIQRVGVIVSEAAFDIKSFFGDIYLSIEREAQRHGIRLVLQSITADDRDRLTLPSFVQDKSVDGILILSPISTEYINKVIDQGIPTVLIDHHHPGIAADAVLTNNRFGAYKAVKYLLDLDHERVAVIGDVAFSSSYQERWEGYKLAMREHGIEPRSEWMFIDVHQDQQTIEELLTSLDDIPEAWFCLSDGYSYYVCSTLKKMGYHIPDDISIFGFDNNVFSQISDPKITTMEIDLSAYANKAFSQLMWRVQHPDEVHYEIHLPARLIERDSTARSKFALKNQ</sequence>
<dbReference type="Proteomes" id="UP000654993">
    <property type="component" value="Unassembled WGS sequence"/>
</dbReference>
<dbReference type="InterPro" id="IPR010982">
    <property type="entry name" value="Lambda_DNA-bd_dom_sf"/>
</dbReference>
<keyword evidence="2" id="KW-0805">Transcription regulation</keyword>
<evidence type="ECO:0000256" key="3">
    <source>
        <dbReference type="ARBA" id="ARBA00023125"/>
    </source>
</evidence>
<accession>A0A916QBC7</accession>
<keyword evidence="4" id="KW-0804">Transcription</keyword>
<evidence type="ECO:0000313" key="6">
    <source>
        <dbReference type="EMBL" id="GFR37616.1"/>
    </source>
</evidence>
<dbReference type="SUPFAM" id="SSF53822">
    <property type="entry name" value="Periplasmic binding protein-like I"/>
    <property type="match status" value="1"/>
</dbReference>
<dbReference type="Gene3D" id="3.40.50.2300">
    <property type="match status" value="2"/>
</dbReference>
<dbReference type="EMBL" id="BMAQ01000006">
    <property type="protein sequence ID" value="GFR37616.1"/>
    <property type="molecule type" value="Genomic_DNA"/>
</dbReference>
<evidence type="ECO:0000259" key="5">
    <source>
        <dbReference type="PROSITE" id="PS50932"/>
    </source>
</evidence>
<keyword evidence="1" id="KW-0678">Repressor</keyword>
<protein>
    <submittedName>
        <fullName evidence="6">LacI family transcriptional regulator</fullName>
    </submittedName>
</protein>
<evidence type="ECO:0000256" key="2">
    <source>
        <dbReference type="ARBA" id="ARBA00023015"/>
    </source>
</evidence>
<proteinExistence type="predicted"/>
<dbReference type="PROSITE" id="PS50932">
    <property type="entry name" value="HTH_LACI_2"/>
    <property type="match status" value="1"/>
</dbReference>
<comment type="caution">
    <text evidence="6">The sequence shown here is derived from an EMBL/GenBank/DDBJ whole genome shotgun (WGS) entry which is preliminary data.</text>
</comment>
<dbReference type="SUPFAM" id="SSF47413">
    <property type="entry name" value="lambda repressor-like DNA-binding domains"/>
    <property type="match status" value="1"/>
</dbReference>